<dbReference type="Proteomes" id="UP000318288">
    <property type="component" value="Unassembled WGS sequence"/>
</dbReference>
<comment type="caution">
    <text evidence="1">The sequence shown here is derived from an EMBL/GenBank/DDBJ whole genome shotgun (WGS) entry which is preliminary data.</text>
</comment>
<name>A0A5C6E7Z6_9BACT</name>
<dbReference type="AlphaFoldDB" id="A0A5C6E7Z6"/>
<protein>
    <submittedName>
        <fullName evidence="1">Uncharacterized protein</fullName>
    </submittedName>
</protein>
<evidence type="ECO:0000313" key="2">
    <source>
        <dbReference type="Proteomes" id="UP000318288"/>
    </source>
</evidence>
<reference evidence="1 2" key="1">
    <citation type="submission" date="2019-02" db="EMBL/GenBank/DDBJ databases">
        <title>Deep-cultivation of Planctomycetes and their phenomic and genomic characterization uncovers novel biology.</title>
        <authorList>
            <person name="Wiegand S."/>
            <person name="Jogler M."/>
            <person name="Boedeker C."/>
            <person name="Pinto D."/>
            <person name="Vollmers J."/>
            <person name="Rivas-Marin E."/>
            <person name="Kohn T."/>
            <person name="Peeters S.H."/>
            <person name="Heuer A."/>
            <person name="Rast P."/>
            <person name="Oberbeckmann S."/>
            <person name="Bunk B."/>
            <person name="Jeske O."/>
            <person name="Meyerdierks A."/>
            <person name="Storesund J.E."/>
            <person name="Kallscheuer N."/>
            <person name="Luecker S."/>
            <person name="Lage O.M."/>
            <person name="Pohl T."/>
            <person name="Merkel B.J."/>
            <person name="Hornburger P."/>
            <person name="Mueller R.-W."/>
            <person name="Bruemmer F."/>
            <person name="Labrenz M."/>
            <person name="Spormann A.M."/>
            <person name="Op Den Camp H."/>
            <person name="Overmann J."/>
            <person name="Amann R."/>
            <person name="Jetten M.S.M."/>
            <person name="Mascher T."/>
            <person name="Medema M.H."/>
            <person name="Devos D.P."/>
            <person name="Kaster A.-K."/>
            <person name="Ovreas L."/>
            <person name="Rohde M."/>
            <person name="Galperin M.Y."/>
            <person name="Jogler C."/>
        </authorList>
    </citation>
    <scope>NUCLEOTIDE SEQUENCE [LARGE SCALE GENOMIC DNA]</scope>
    <source>
        <strain evidence="1 2">Poly51</strain>
    </source>
</reference>
<evidence type="ECO:0000313" key="1">
    <source>
        <dbReference type="EMBL" id="TWU44654.1"/>
    </source>
</evidence>
<gene>
    <name evidence="1" type="ORF">Poly51_59230</name>
</gene>
<accession>A0A5C6E7Z6</accession>
<dbReference type="EMBL" id="SJPW01000010">
    <property type="protein sequence ID" value="TWU44654.1"/>
    <property type="molecule type" value="Genomic_DNA"/>
</dbReference>
<proteinExistence type="predicted"/>
<organism evidence="1 2">
    <name type="scientific">Rubripirellula tenax</name>
    <dbReference type="NCBI Taxonomy" id="2528015"/>
    <lineage>
        <taxon>Bacteria</taxon>
        <taxon>Pseudomonadati</taxon>
        <taxon>Planctomycetota</taxon>
        <taxon>Planctomycetia</taxon>
        <taxon>Pirellulales</taxon>
        <taxon>Pirellulaceae</taxon>
        <taxon>Rubripirellula</taxon>
    </lineage>
</organism>
<sequence>MQYHNGTSEQLVLDAEAVTIGIKGDNVEMCRNCKILRNDAGNLVVDVIPRLNAKYTAAIPDDAMVSQAADGEIAVFIEPTDPAAQLIRQLWHDQERLIRESN</sequence>
<keyword evidence="2" id="KW-1185">Reference proteome</keyword>
<dbReference type="RefSeq" id="WP_146462314.1">
    <property type="nucleotide sequence ID" value="NZ_SJPW01000010.1"/>
</dbReference>